<keyword evidence="9" id="KW-0963">Cytoplasm</keyword>
<keyword evidence="2 9" id="KW-0677">Repeat</keyword>
<dbReference type="GO" id="GO:0005737">
    <property type="term" value="C:cytoplasm"/>
    <property type="evidence" value="ECO:0007669"/>
    <property type="project" value="UniProtKB-SubCell"/>
</dbReference>
<dbReference type="OrthoDB" id="410307at2759"/>
<dbReference type="InterPro" id="IPR000571">
    <property type="entry name" value="Znf_CCCH"/>
</dbReference>
<dbReference type="Pfam" id="PF00642">
    <property type="entry name" value="zf-CCCH"/>
    <property type="match status" value="2"/>
</dbReference>
<evidence type="ECO:0000256" key="5">
    <source>
        <dbReference type="ARBA" id="ARBA00022884"/>
    </source>
</evidence>
<protein>
    <recommendedName>
        <fullName evidence="9">mRNA decay activator protein ZFP36</fullName>
    </recommendedName>
    <alternativeName>
        <fullName evidence="9">Zinc finger protein 36</fullName>
    </alternativeName>
</protein>
<comment type="caution">
    <text evidence="11">The sequence shown here is derived from an EMBL/GenBank/DDBJ whole genome shotgun (WGS) entry which is preliminary data.</text>
</comment>
<keyword evidence="4 8" id="KW-0862">Zinc</keyword>
<organism evidence="11 12">
    <name type="scientific">Hymenochirus boettgeri</name>
    <name type="common">Congo dwarf clawed frog</name>
    <dbReference type="NCBI Taxonomy" id="247094"/>
    <lineage>
        <taxon>Eukaryota</taxon>
        <taxon>Metazoa</taxon>
        <taxon>Chordata</taxon>
        <taxon>Craniata</taxon>
        <taxon>Vertebrata</taxon>
        <taxon>Euteleostomi</taxon>
        <taxon>Amphibia</taxon>
        <taxon>Batrachia</taxon>
        <taxon>Anura</taxon>
        <taxon>Pipoidea</taxon>
        <taxon>Pipidae</taxon>
        <taxon>Pipinae</taxon>
        <taxon>Hymenochirus</taxon>
    </lineage>
</organism>
<dbReference type="GO" id="GO:1900153">
    <property type="term" value="P:positive regulation of nuclear-transcribed mRNA catabolic process, deadenylation-dependent decay"/>
    <property type="evidence" value="ECO:0007669"/>
    <property type="project" value="UniProtKB-UniRule"/>
</dbReference>
<evidence type="ECO:0000256" key="8">
    <source>
        <dbReference type="PROSITE-ProRule" id="PRU00723"/>
    </source>
</evidence>
<dbReference type="GO" id="GO:0005634">
    <property type="term" value="C:nucleus"/>
    <property type="evidence" value="ECO:0007669"/>
    <property type="project" value="UniProtKB-SubCell"/>
</dbReference>
<accession>A0A8T2JUJ8</accession>
<feature type="domain" description="C3H1-type" evidence="10">
    <location>
        <begin position="138"/>
        <end position="166"/>
    </location>
</feature>
<keyword evidence="12" id="KW-1185">Reference proteome</keyword>
<keyword evidence="6 9" id="KW-0687">Ribonucleoprotein</keyword>
<keyword evidence="1 8" id="KW-0479">Metal-binding</keyword>
<proteinExistence type="predicted"/>
<keyword evidence="9" id="KW-0539">Nucleus</keyword>
<dbReference type="GO" id="GO:0035925">
    <property type="term" value="F:mRNA 3'-UTR AU-rich region binding"/>
    <property type="evidence" value="ECO:0007669"/>
    <property type="project" value="UniProtKB-UniRule"/>
</dbReference>
<reference evidence="11" key="1">
    <citation type="thesis" date="2020" institute="ProQuest LLC" country="789 East Eisenhower Parkway, Ann Arbor, MI, USA">
        <title>Comparative Genomics and Chromosome Evolution.</title>
        <authorList>
            <person name="Mudd A.B."/>
        </authorList>
    </citation>
    <scope>NUCLEOTIDE SEQUENCE</scope>
    <source>
        <strain evidence="11">Female2</strain>
        <tissue evidence="11">Blood</tissue>
    </source>
</reference>
<dbReference type="PANTHER" id="PTHR12547:SF183">
    <property type="entry name" value="MRNA DECAY ACTIVATOR PROTEIN ZFP36"/>
    <property type="match status" value="1"/>
</dbReference>
<comment type="function">
    <text evidence="7">Zinc-finger RNA-binding protein that destabilizes several cytoplasmic AU-rich element (ARE)-containing mRNA transcripts by promoting their poly(A) tail removal or deadenylation, and hence provide a mechanism for attenuating protein synthesis. Acts as a 3'-untranslated region (UTR) ARE mRNA-binding adapter protein to communicate signaling events to the mRNA decay machinery. Functions by recruiting the CCR4-NOT deadenylase complex and probably other components of the cytoplasmic RNA decay machinery to the bound ARE-containing mRNAs, and hence promotes ARE-mediated mRNA deadenylation and decay processes. Binds to 3'-UTR ARE of numerous mRNAs. Also induces the degradation of ARE-containing mRNAs even in absence of poly(A) tail. Required for tubulogenesis during pronephros development.</text>
</comment>
<evidence type="ECO:0000256" key="6">
    <source>
        <dbReference type="ARBA" id="ARBA00023274"/>
    </source>
</evidence>
<gene>
    <name evidence="11" type="ORF">GDO86_015829</name>
</gene>
<dbReference type="GO" id="GO:0061158">
    <property type="term" value="P:3'-UTR-mediated mRNA destabilization"/>
    <property type="evidence" value="ECO:0007669"/>
    <property type="project" value="UniProtKB-UniRule"/>
</dbReference>
<feature type="zinc finger region" description="C3H1-type" evidence="8">
    <location>
        <begin position="138"/>
        <end position="166"/>
    </location>
</feature>
<evidence type="ECO:0000256" key="4">
    <source>
        <dbReference type="ARBA" id="ARBA00022833"/>
    </source>
</evidence>
<evidence type="ECO:0000256" key="2">
    <source>
        <dbReference type="ARBA" id="ARBA00022737"/>
    </source>
</evidence>
<dbReference type="InterPro" id="IPR045877">
    <property type="entry name" value="ZFP36-like"/>
</dbReference>
<keyword evidence="5" id="KW-0694">RNA-binding</keyword>
<dbReference type="GO" id="GO:1990904">
    <property type="term" value="C:ribonucleoprotein complex"/>
    <property type="evidence" value="ECO:0007669"/>
    <property type="project" value="UniProtKB-KW"/>
</dbReference>
<dbReference type="Gene3D" id="4.10.1000.10">
    <property type="entry name" value="Zinc finger, CCCH-type"/>
    <property type="match status" value="2"/>
</dbReference>
<dbReference type="FunFam" id="4.10.1000.10:FF:000002">
    <property type="entry name" value="Zinc finger protein 36, C3H1 type-like 1"/>
    <property type="match status" value="1"/>
</dbReference>
<evidence type="ECO:0000256" key="9">
    <source>
        <dbReference type="RuleBase" id="RU369014"/>
    </source>
</evidence>
<dbReference type="SUPFAM" id="SSF90229">
    <property type="entry name" value="CCCH zinc finger"/>
    <property type="match status" value="2"/>
</dbReference>
<dbReference type="Proteomes" id="UP000812440">
    <property type="component" value="Chromosome 8_10"/>
</dbReference>
<name>A0A8T2JUJ8_9PIPI</name>
<evidence type="ECO:0000256" key="1">
    <source>
        <dbReference type="ARBA" id="ARBA00022723"/>
    </source>
</evidence>
<evidence type="ECO:0000313" key="11">
    <source>
        <dbReference type="EMBL" id="KAG8448899.1"/>
    </source>
</evidence>
<dbReference type="PANTHER" id="PTHR12547">
    <property type="entry name" value="CCCH ZINC FINGER/TIS11-RELATED"/>
    <property type="match status" value="1"/>
</dbReference>
<dbReference type="FunFam" id="4.10.1000.10:FF:000001">
    <property type="entry name" value="zinc finger CCCH domain-containing protein 15-like"/>
    <property type="match status" value="1"/>
</dbReference>
<evidence type="ECO:0000256" key="3">
    <source>
        <dbReference type="ARBA" id="ARBA00022771"/>
    </source>
</evidence>
<feature type="zinc finger region" description="C3H1-type" evidence="8">
    <location>
        <begin position="176"/>
        <end position="204"/>
    </location>
</feature>
<evidence type="ECO:0000313" key="12">
    <source>
        <dbReference type="Proteomes" id="UP000812440"/>
    </source>
</evidence>
<dbReference type="InterPro" id="IPR036855">
    <property type="entry name" value="Znf_CCCH_sf"/>
</dbReference>
<dbReference type="GO" id="GO:0008270">
    <property type="term" value="F:zinc ion binding"/>
    <property type="evidence" value="ECO:0007669"/>
    <property type="project" value="UniProtKB-KW"/>
</dbReference>
<keyword evidence="3 8" id="KW-0863">Zinc-finger</keyword>
<sequence length="353" mass="39441">MEGQGEIAVLGSYKPFPILPPTETKKLSSTMLSSLLSPFPELDANLSKEFMSLLSQKRFNAEGQKNNYLSCPVNLNREKSLEQFKDLSVHPLDNEWIDSAQLNSSNALRRIPFLADRSVSMIEDNRSLQLSPKPLSSRYKTELCRTFHEVGSCKYGSKCQFAHGSEELRGLNRHPKYKTELCRTYHTIGFCPYGSRCHFIHNAEEQRFISREKGQRPHLLRHSISCSGLPSSVSSDSLFSTSLSPFSPASPSFSPSVSLFSSSPSSPNSSPLTLNLSPFFHTVSPPSPTLQSSLSVGALTKKPPYRRSESMTESVYECFAHKKQEISEPKDCKSSYCTLSETKRLPIFSCLSD</sequence>
<dbReference type="AlphaFoldDB" id="A0A8T2JUJ8"/>
<comment type="subunit">
    <text evidence="9">Associates with the cytoplasmic CCR4-NOT deadenylase complex to trigger ARE-containing mRNA deadenylation and decay processes.</text>
</comment>
<feature type="domain" description="C3H1-type" evidence="10">
    <location>
        <begin position="176"/>
        <end position="204"/>
    </location>
</feature>
<dbReference type="PROSITE" id="PS50103">
    <property type="entry name" value="ZF_C3H1"/>
    <property type="match status" value="2"/>
</dbReference>
<evidence type="ECO:0000259" key="10">
    <source>
        <dbReference type="PROSITE" id="PS50103"/>
    </source>
</evidence>
<dbReference type="SMART" id="SM00356">
    <property type="entry name" value="ZnF_C3H1"/>
    <property type="match status" value="2"/>
</dbReference>
<dbReference type="EMBL" id="JAACNH010000003">
    <property type="protein sequence ID" value="KAG8448899.1"/>
    <property type="molecule type" value="Genomic_DNA"/>
</dbReference>
<comment type="subcellular location">
    <subcellularLocation>
        <location evidence="9">Nucleus</location>
    </subcellularLocation>
    <subcellularLocation>
        <location evidence="9">Cytoplasm</location>
    </subcellularLocation>
</comment>
<evidence type="ECO:0000256" key="7">
    <source>
        <dbReference type="ARBA" id="ARBA00055138"/>
    </source>
</evidence>